<name>A0A5B7FD39_PORTR</name>
<dbReference type="AlphaFoldDB" id="A0A5B7FD39"/>
<keyword evidence="3" id="KW-1185">Reference proteome</keyword>
<organism evidence="2 3">
    <name type="scientific">Portunus trituberculatus</name>
    <name type="common">Swimming crab</name>
    <name type="synonym">Neptunus trituberculatus</name>
    <dbReference type="NCBI Taxonomy" id="210409"/>
    <lineage>
        <taxon>Eukaryota</taxon>
        <taxon>Metazoa</taxon>
        <taxon>Ecdysozoa</taxon>
        <taxon>Arthropoda</taxon>
        <taxon>Crustacea</taxon>
        <taxon>Multicrustacea</taxon>
        <taxon>Malacostraca</taxon>
        <taxon>Eumalacostraca</taxon>
        <taxon>Eucarida</taxon>
        <taxon>Decapoda</taxon>
        <taxon>Pleocyemata</taxon>
        <taxon>Brachyura</taxon>
        <taxon>Eubrachyura</taxon>
        <taxon>Portunoidea</taxon>
        <taxon>Portunidae</taxon>
        <taxon>Portuninae</taxon>
        <taxon>Portunus</taxon>
    </lineage>
</organism>
<accession>A0A5B7FD39</accession>
<dbReference type="EMBL" id="VSRR010006571">
    <property type="protein sequence ID" value="MPC45101.1"/>
    <property type="molecule type" value="Genomic_DNA"/>
</dbReference>
<feature type="compositionally biased region" description="Polar residues" evidence="1">
    <location>
        <begin position="38"/>
        <end position="49"/>
    </location>
</feature>
<sequence>MISTASLISQAAWFLLQHSMSLQQPSMCHSSHPEYSMVITNNNQPNKSNLPPMDVFSGSVHPTPAPPPANGVFSTTLT</sequence>
<proteinExistence type="predicted"/>
<evidence type="ECO:0000256" key="1">
    <source>
        <dbReference type="SAM" id="MobiDB-lite"/>
    </source>
</evidence>
<comment type="caution">
    <text evidence="2">The sequence shown here is derived from an EMBL/GenBank/DDBJ whole genome shotgun (WGS) entry which is preliminary data.</text>
</comment>
<protein>
    <submittedName>
        <fullName evidence="2">Uncharacterized protein</fullName>
    </submittedName>
</protein>
<dbReference type="Proteomes" id="UP000324222">
    <property type="component" value="Unassembled WGS sequence"/>
</dbReference>
<evidence type="ECO:0000313" key="3">
    <source>
        <dbReference type="Proteomes" id="UP000324222"/>
    </source>
</evidence>
<gene>
    <name evidence="2" type="ORF">E2C01_038786</name>
</gene>
<evidence type="ECO:0000313" key="2">
    <source>
        <dbReference type="EMBL" id="MPC45101.1"/>
    </source>
</evidence>
<feature type="region of interest" description="Disordered" evidence="1">
    <location>
        <begin position="38"/>
        <end position="78"/>
    </location>
</feature>
<reference evidence="2 3" key="1">
    <citation type="submission" date="2019-05" db="EMBL/GenBank/DDBJ databases">
        <title>Another draft genome of Portunus trituberculatus and its Hox gene families provides insights of decapod evolution.</title>
        <authorList>
            <person name="Jeong J.-H."/>
            <person name="Song I."/>
            <person name="Kim S."/>
            <person name="Choi T."/>
            <person name="Kim D."/>
            <person name="Ryu S."/>
            <person name="Kim W."/>
        </authorList>
    </citation>
    <scope>NUCLEOTIDE SEQUENCE [LARGE SCALE GENOMIC DNA]</scope>
    <source>
        <tissue evidence="2">Muscle</tissue>
    </source>
</reference>